<feature type="compositionally biased region" description="Polar residues" evidence="7">
    <location>
        <begin position="192"/>
        <end position="203"/>
    </location>
</feature>
<evidence type="ECO:0000256" key="5">
    <source>
        <dbReference type="ARBA" id="ARBA00023002"/>
    </source>
</evidence>
<dbReference type="PROSITE" id="PS51384">
    <property type="entry name" value="FAD_FR"/>
    <property type="match status" value="1"/>
</dbReference>
<dbReference type="PANTHER" id="PTHR19370:SF189">
    <property type="entry name" value="CYTOCHROME C MITOCHONDRIAL IMPORT FACTOR CYC2"/>
    <property type="match status" value="1"/>
</dbReference>
<evidence type="ECO:0000259" key="8">
    <source>
        <dbReference type="PROSITE" id="PS51384"/>
    </source>
</evidence>
<feature type="domain" description="FAD-binding FR-type" evidence="8">
    <location>
        <begin position="19"/>
        <end position="182"/>
    </location>
</feature>
<dbReference type="EMBL" id="GL988047">
    <property type="protein sequence ID" value="EGS17437.1"/>
    <property type="molecule type" value="Genomic_DNA"/>
</dbReference>
<evidence type="ECO:0000256" key="6">
    <source>
        <dbReference type="PIRSR" id="PIRSR601834-1"/>
    </source>
</evidence>
<keyword evidence="3 6" id="KW-0285">Flavoprotein</keyword>
<organism evidence="10">
    <name type="scientific">Chaetomium thermophilum (strain DSM 1495 / CBS 144.50 / IMI 039719)</name>
    <name type="common">Thermochaetoides thermophila</name>
    <dbReference type="NCBI Taxonomy" id="759272"/>
    <lineage>
        <taxon>Eukaryota</taxon>
        <taxon>Fungi</taxon>
        <taxon>Dikarya</taxon>
        <taxon>Ascomycota</taxon>
        <taxon>Pezizomycotina</taxon>
        <taxon>Sordariomycetes</taxon>
        <taxon>Sordariomycetidae</taxon>
        <taxon>Sordariales</taxon>
        <taxon>Chaetomiaceae</taxon>
        <taxon>Thermochaetoides</taxon>
    </lineage>
</organism>
<keyword evidence="4 6" id="KW-0274">FAD</keyword>
<dbReference type="Gene3D" id="2.40.30.10">
    <property type="entry name" value="Translation factors"/>
    <property type="match status" value="1"/>
</dbReference>
<dbReference type="SUPFAM" id="SSF52343">
    <property type="entry name" value="Ferredoxin reductase-like, C-terminal NADP-linked domain"/>
    <property type="match status" value="1"/>
</dbReference>
<keyword evidence="10" id="KW-1185">Reference proteome</keyword>
<feature type="binding site" evidence="6">
    <location>
        <position position="158"/>
    </location>
    <ligand>
        <name>FAD</name>
        <dbReference type="ChEBI" id="CHEBI:57692"/>
    </ligand>
</feature>
<dbReference type="Proteomes" id="UP000008066">
    <property type="component" value="Unassembled WGS sequence"/>
</dbReference>
<dbReference type="InterPro" id="IPR001834">
    <property type="entry name" value="CBR-like"/>
</dbReference>
<dbReference type="SUPFAM" id="SSF63380">
    <property type="entry name" value="Riboflavin synthase domain-like"/>
    <property type="match status" value="1"/>
</dbReference>
<dbReference type="PANTHER" id="PTHR19370">
    <property type="entry name" value="NADH-CYTOCHROME B5 REDUCTASE"/>
    <property type="match status" value="1"/>
</dbReference>
<dbReference type="RefSeq" id="XP_006697055.1">
    <property type="nucleotide sequence ID" value="XM_006696992.1"/>
</dbReference>
<proteinExistence type="inferred from homology"/>
<evidence type="ECO:0000313" key="9">
    <source>
        <dbReference type="EMBL" id="EGS17437.1"/>
    </source>
</evidence>
<evidence type="ECO:0000256" key="2">
    <source>
        <dbReference type="ARBA" id="ARBA00006105"/>
    </source>
</evidence>
<comment type="similarity">
    <text evidence="2">Belongs to the flavoprotein pyridine nucleotide cytochrome reductase family.</text>
</comment>
<dbReference type="Gene3D" id="3.40.50.80">
    <property type="entry name" value="Nucleotide-binding domain of ferredoxin-NADP reductase (FNR) module"/>
    <property type="match status" value="1"/>
</dbReference>
<evidence type="ECO:0000256" key="3">
    <source>
        <dbReference type="ARBA" id="ARBA00022630"/>
    </source>
</evidence>
<evidence type="ECO:0000313" key="10">
    <source>
        <dbReference type="Proteomes" id="UP000008066"/>
    </source>
</evidence>
<dbReference type="InterPro" id="IPR017938">
    <property type="entry name" value="Riboflavin_synthase-like_b-brl"/>
</dbReference>
<reference evidence="9 10" key="1">
    <citation type="journal article" date="2011" name="Cell">
        <title>Insight into structure and assembly of the nuclear pore complex by utilizing the genome of a eukaryotic thermophile.</title>
        <authorList>
            <person name="Amlacher S."/>
            <person name="Sarges P."/>
            <person name="Flemming D."/>
            <person name="van Noort V."/>
            <person name="Kunze R."/>
            <person name="Devos D.P."/>
            <person name="Arumugam M."/>
            <person name="Bork P."/>
            <person name="Hurt E."/>
        </authorList>
    </citation>
    <scope>NUCLEOTIDE SEQUENCE [LARGE SCALE GENOMIC DNA]</scope>
    <source>
        <strain evidence="10">DSM 1495 / CBS 144.50 / IMI 039719</strain>
    </source>
</reference>
<dbReference type="OrthoDB" id="10253744at2759"/>
<feature type="region of interest" description="Disordered" evidence="7">
    <location>
        <begin position="365"/>
        <end position="388"/>
    </location>
</feature>
<evidence type="ECO:0000256" key="4">
    <source>
        <dbReference type="ARBA" id="ARBA00022827"/>
    </source>
</evidence>
<protein>
    <recommendedName>
        <fullName evidence="8">FAD-binding FR-type domain-containing protein</fullName>
    </recommendedName>
</protein>
<dbReference type="GO" id="GO:0005739">
    <property type="term" value="C:mitochondrion"/>
    <property type="evidence" value="ECO:0007669"/>
    <property type="project" value="TreeGrafter"/>
</dbReference>
<dbReference type="InterPro" id="IPR039261">
    <property type="entry name" value="FNR_nucleotide-bd"/>
</dbReference>
<dbReference type="GeneID" id="18260802"/>
<feature type="region of interest" description="Disordered" evidence="7">
    <location>
        <begin position="192"/>
        <end position="217"/>
    </location>
</feature>
<dbReference type="KEGG" id="cthr:CTHT_0067640"/>
<dbReference type="eggNOG" id="KOG0534">
    <property type="taxonomic scope" value="Eukaryota"/>
</dbReference>
<comment type="cofactor">
    <cofactor evidence="1 6">
        <name>FAD</name>
        <dbReference type="ChEBI" id="CHEBI:57692"/>
    </cofactor>
</comment>
<dbReference type="InterPro" id="IPR017927">
    <property type="entry name" value="FAD-bd_FR_type"/>
</dbReference>
<evidence type="ECO:0000256" key="1">
    <source>
        <dbReference type="ARBA" id="ARBA00001974"/>
    </source>
</evidence>
<dbReference type="OMA" id="GCLRFFI"/>
<dbReference type="HOGENOM" id="CLU_003827_6_0_1"/>
<dbReference type="AlphaFoldDB" id="G0SGU8"/>
<feature type="compositionally biased region" description="Low complexity" evidence="7">
    <location>
        <begin position="204"/>
        <end position="216"/>
    </location>
</feature>
<gene>
    <name evidence="9" type="ORF">CTHT_0067640</name>
</gene>
<keyword evidence="5" id="KW-0560">Oxidoreductase</keyword>
<accession>G0SGU8</accession>
<name>G0SGU8_CHATD</name>
<evidence type="ECO:0000256" key="7">
    <source>
        <dbReference type="SAM" id="MobiDB-lite"/>
    </source>
</evidence>
<sequence length="451" mass="49680">MTLKTHPEKPASLRSLNDETFTRYRVTSRQNLSQMTDGGVTKTGEGFILTLAPSTPIPVLLNRSAAVLSRVWDEFGGCWSVEVKQPFIQVAREYTPLPPLGIQASAEGRRDDGQEGQKGEYEYEFGWLSPSAWGKAWERLTGRGEVRLFVRRLQGETSRWLAGLSVGDEVELRGPRLGFDIRRRLGLDLSASTSVEVPQQQQAGDTSTSGEGTTPSSKKRIVFLAGGTGIAPAIQTAHALFSPHTRKSPSSKDVEMHILWASRRRADCSPSSPIIQMLDTLVAESNGRFSYTCTVDEEGTFITPKNVAKAVGLASSAGVRENKGWFSWLWLWGSSQQATLPAHQTVGSSSKCRYHSPSVLALSSDKEDTRWEGQSKESRPIHSDSEPCQCHDKATGKNLLMVSGPEGFVNHFVGEKVWARGRELQGRVGGVVGELVRKNKNWEAEWLVLKL</sequence>
<dbReference type="STRING" id="759272.G0SGU8"/>
<dbReference type="GO" id="GO:0016491">
    <property type="term" value="F:oxidoreductase activity"/>
    <property type="evidence" value="ECO:0007669"/>
    <property type="project" value="UniProtKB-KW"/>
</dbReference>